<evidence type="ECO:0000313" key="7">
    <source>
        <dbReference type="Proteomes" id="UP000029867"/>
    </source>
</evidence>
<dbReference type="Pfam" id="PF00226">
    <property type="entry name" value="DnaJ"/>
    <property type="match status" value="1"/>
</dbReference>
<evidence type="ECO:0000259" key="5">
    <source>
        <dbReference type="PROSITE" id="PS50076"/>
    </source>
</evidence>
<dbReference type="HOGENOM" id="CLU_978448_0_0_1"/>
<organism evidence="6 7">
    <name type="scientific">Pichia kudriavzevii</name>
    <name type="common">Yeast</name>
    <name type="synonym">Issatchenkia orientalis</name>
    <dbReference type="NCBI Taxonomy" id="4909"/>
    <lineage>
        <taxon>Eukaryota</taxon>
        <taxon>Fungi</taxon>
        <taxon>Dikarya</taxon>
        <taxon>Ascomycota</taxon>
        <taxon>Saccharomycotina</taxon>
        <taxon>Pichiomycetes</taxon>
        <taxon>Pichiales</taxon>
        <taxon>Pichiaceae</taxon>
        <taxon>Pichia</taxon>
    </lineage>
</organism>
<feature type="compositionally biased region" description="Basic and acidic residues" evidence="4">
    <location>
        <begin position="249"/>
        <end position="285"/>
    </location>
</feature>
<dbReference type="InterPro" id="IPR001623">
    <property type="entry name" value="DnaJ_domain"/>
</dbReference>
<dbReference type="eggNOG" id="KOG0624">
    <property type="taxonomic scope" value="Eukaryota"/>
</dbReference>
<dbReference type="SUPFAM" id="SSF46565">
    <property type="entry name" value="Chaperone J-domain"/>
    <property type="match status" value="1"/>
</dbReference>
<dbReference type="Gene3D" id="1.10.287.110">
    <property type="entry name" value="DnaJ domain"/>
    <property type="match status" value="1"/>
</dbReference>
<dbReference type="EMBL" id="JQFK01000933">
    <property type="protein sequence ID" value="KGK35136.1"/>
    <property type="molecule type" value="Genomic_DNA"/>
</dbReference>
<gene>
    <name evidence="6" type="ORF">JL09_g5714</name>
</gene>
<dbReference type="PANTHER" id="PTHR44140">
    <property type="entry name" value="LD25575P"/>
    <property type="match status" value="1"/>
</dbReference>
<accession>A0A099NTD6</accession>
<dbReference type="PRINTS" id="PR00625">
    <property type="entry name" value="JDOMAIN"/>
</dbReference>
<dbReference type="InterPro" id="IPR036869">
    <property type="entry name" value="J_dom_sf"/>
</dbReference>
<keyword evidence="2" id="KW-0732">Signal</keyword>
<dbReference type="Proteomes" id="UP000029867">
    <property type="component" value="Unassembled WGS sequence"/>
</dbReference>
<dbReference type="PROSITE" id="PS50076">
    <property type="entry name" value="DNAJ_2"/>
    <property type="match status" value="1"/>
</dbReference>
<dbReference type="GO" id="GO:0005783">
    <property type="term" value="C:endoplasmic reticulum"/>
    <property type="evidence" value="ECO:0007669"/>
    <property type="project" value="UniProtKB-SubCell"/>
</dbReference>
<sequence length="285" mass="34154">MKLEKLMKSIREVGIYYSYVYSDTEESIDSNQFKEIELSKERWQEIFSLLFEKKEKIRAKNELDRIAFANNGVSLDGPRFENNFQVVLDLYVNVMKRKFQFTERQLKESKFIKDMFKLSKQAYFENEKFKEYTRNKQILRHKYYVKSSDDLVDMTQQIRRLIKSKNYSKAEELVKRLPKSMKLTRDIRDCIEKISAYREHQRRKQQQYQQQQYRSGRGDSGNSQSGRQSPPLNNVTPKNDYYKVLGVSRDADTTEIKKAYREKVKTHHPDKIANKNDKSIEEAEE</sequence>
<dbReference type="GO" id="GO:0051087">
    <property type="term" value="F:protein-folding chaperone binding"/>
    <property type="evidence" value="ECO:0007669"/>
    <property type="project" value="TreeGrafter"/>
</dbReference>
<dbReference type="SMART" id="SM00271">
    <property type="entry name" value="DnaJ"/>
    <property type="match status" value="1"/>
</dbReference>
<feature type="region of interest" description="Disordered" evidence="4">
    <location>
        <begin position="198"/>
        <end position="285"/>
    </location>
</feature>
<dbReference type="CDD" id="cd06257">
    <property type="entry name" value="DnaJ"/>
    <property type="match status" value="1"/>
</dbReference>
<comment type="caution">
    <text evidence="6">The sequence shown here is derived from an EMBL/GenBank/DDBJ whole genome shotgun (WGS) entry which is preliminary data.</text>
</comment>
<feature type="domain" description="J" evidence="5">
    <location>
        <begin position="240"/>
        <end position="285"/>
    </location>
</feature>
<dbReference type="VEuPathDB" id="FungiDB:C5L36_0A10320"/>
<dbReference type="InterPro" id="IPR051727">
    <property type="entry name" value="DnaJ_C3_Co-chaperones"/>
</dbReference>
<evidence type="ECO:0000256" key="4">
    <source>
        <dbReference type="SAM" id="MobiDB-lite"/>
    </source>
</evidence>
<evidence type="ECO:0000256" key="2">
    <source>
        <dbReference type="ARBA" id="ARBA00022729"/>
    </source>
</evidence>
<dbReference type="PANTHER" id="PTHR44140:SF2">
    <property type="entry name" value="LD25575P"/>
    <property type="match status" value="1"/>
</dbReference>
<dbReference type="GO" id="GO:0034975">
    <property type="term" value="P:protein folding in endoplasmic reticulum"/>
    <property type="evidence" value="ECO:0007669"/>
    <property type="project" value="TreeGrafter"/>
</dbReference>
<comment type="subcellular location">
    <subcellularLocation>
        <location evidence="1">Endoplasmic reticulum</location>
    </subcellularLocation>
</comment>
<reference evidence="7" key="1">
    <citation type="journal article" date="2014" name="Microb. Cell Fact.">
        <title>Exploiting Issatchenkia orientalis SD108 for succinic acid production.</title>
        <authorList>
            <person name="Xiao H."/>
            <person name="Shao Z."/>
            <person name="Jiang Y."/>
            <person name="Dole S."/>
            <person name="Zhao H."/>
        </authorList>
    </citation>
    <scope>NUCLEOTIDE SEQUENCE [LARGE SCALE GENOMIC DNA]</scope>
    <source>
        <strain evidence="7">SD108</strain>
    </source>
</reference>
<evidence type="ECO:0000313" key="6">
    <source>
        <dbReference type="EMBL" id="KGK35136.1"/>
    </source>
</evidence>
<protein>
    <recommendedName>
        <fullName evidence="5">J domain-containing protein</fullName>
    </recommendedName>
</protein>
<proteinExistence type="predicted"/>
<evidence type="ECO:0000256" key="1">
    <source>
        <dbReference type="ARBA" id="ARBA00004240"/>
    </source>
</evidence>
<keyword evidence="3" id="KW-0256">Endoplasmic reticulum</keyword>
<dbReference type="AlphaFoldDB" id="A0A099NTD6"/>
<dbReference type="GO" id="GO:0051787">
    <property type="term" value="F:misfolded protein binding"/>
    <property type="evidence" value="ECO:0007669"/>
    <property type="project" value="TreeGrafter"/>
</dbReference>
<evidence type="ECO:0000256" key="3">
    <source>
        <dbReference type="ARBA" id="ARBA00022824"/>
    </source>
</evidence>
<feature type="compositionally biased region" description="Polar residues" evidence="4">
    <location>
        <begin position="220"/>
        <end position="237"/>
    </location>
</feature>
<name>A0A099NTD6_PICKU</name>
<feature type="non-terminal residue" evidence="6">
    <location>
        <position position="285"/>
    </location>
</feature>